<name>A0A0P6XTP6_9CHLR</name>
<sequence length="1098" mass="123114">MTAQSRSGLHRILDRLYAASPTRAWTLTGPYGTGKSYFSLILMNLFCGSQPGHARAVDLLRAIDPILMDQVIHRLDLDSGLGLFAVPVAGSRSSLPECLRNSLQNALHPYKDVAGFHKLLDELGNWNSETGSREIVSWLNSLKAAFSVACLPFQGVLFILDEMGKLLEFAAANPDKTDVFLFQELAERANRSGDFPIVLIGILHQAFERYASLLNSAAQREWAKVQGRFEDIAFQEPPALQMRLIVRALEAMQMDRYAALSSILEETAEETWWSGWQPPLMSKEQFHELCLAAYPFHPSALIALPYVFKRLAQNERSLFAYLASSEPFGFQDFLAKHDVPDFLRLPHLFDYLAANFQARLYASGRARQLTETLERLSSSPNLEPLETDILKTIGLINWLAESGAIQATEPIVISALRGEGRTEAEIQRTLKRLKERSLLVFRKYNGTYNIWQGSDVDIEERLDAAHHQLSGNFSYAETIQRYLSPRPLVARRHSYKTGTLRYFEVRYVDFATFRTASLQPKTGAAGIVILALPSNQAEVVEFQQWAASPQVSAQRNVVVGIAEHSIRLADLALELRALNWVAENTPELTNDPVARRELRARISGVEALISKELDASLKLHRLADAQGCLWYWEGKRIPTIERYGLSHLLSTLCDDVYSHSPRLWNELINRRTLSSQAAAARRNLIEAMLTNGQQETLGIEGYPPERSMYESLLKNSGLHAHDEDGWRLVELPEADPLRLRETWNAIASFIFAPPVEPRLVSNLFSLLEAPPFGLTPGVLPVLLCAFLSAHGAETTLYREGSLLPEPGVADWEVLLRRPELFSVAGCRVEGPFLKIIGRLSRGLNTEPAVMPVVRSLVRRLKALPEHAWRTRRLPQEALDVRHLVDTARSPERLLFHELPDALHLQPFDEVLPDDGTVQLFFERLNAALEALSNATPKLQVWARDTFLAACDLPASEAGWKEFRSISADLSKRITTPALIPLLKRAAEGQNDQLALESAMAFIANRPLRAWTDADVDRFATQAKALGEMLQNERISYLPSSALTSEQQKRCRTIAENIRQVLTAEIGSDRKLLQAALQILARELMDSENSLTEGSEDTK</sequence>
<evidence type="ECO:0000313" key="1">
    <source>
        <dbReference type="EMBL" id="KPL76600.1"/>
    </source>
</evidence>
<gene>
    <name evidence="1" type="ORF">ADN01_16595</name>
</gene>
<reference evidence="1 2" key="1">
    <citation type="submission" date="2015-07" db="EMBL/GenBank/DDBJ databases">
        <title>Genome sequence of Levilinea saccharolytica DSM 16555.</title>
        <authorList>
            <person name="Hemp J."/>
            <person name="Ward L.M."/>
            <person name="Pace L.A."/>
            <person name="Fischer W.W."/>
        </authorList>
    </citation>
    <scope>NUCLEOTIDE SEQUENCE [LARGE SCALE GENOMIC DNA]</scope>
    <source>
        <strain evidence="1 2">KIBI-1</strain>
    </source>
</reference>
<dbReference type="STRING" id="229921.ADN01_16595"/>
<dbReference type="AlphaFoldDB" id="A0A0P6XTP6"/>
<dbReference type="Proteomes" id="UP000050501">
    <property type="component" value="Unassembled WGS sequence"/>
</dbReference>
<comment type="caution">
    <text evidence="1">The sequence shown here is derived from an EMBL/GenBank/DDBJ whole genome shotgun (WGS) entry which is preliminary data.</text>
</comment>
<dbReference type="EMBL" id="LGCM01000063">
    <property type="protein sequence ID" value="KPL76600.1"/>
    <property type="molecule type" value="Genomic_DNA"/>
</dbReference>
<keyword evidence="2" id="KW-1185">Reference proteome</keyword>
<proteinExistence type="predicted"/>
<protein>
    <recommendedName>
        <fullName evidence="3">ATP-binding protein</fullName>
    </recommendedName>
</protein>
<dbReference type="PATRIC" id="fig|229921.5.peg.2913"/>
<evidence type="ECO:0008006" key="3">
    <source>
        <dbReference type="Google" id="ProtNLM"/>
    </source>
</evidence>
<organism evidence="1 2">
    <name type="scientific">Levilinea saccharolytica</name>
    <dbReference type="NCBI Taxonomy" id="229921"/>
    <lineage>
        <taxon>Bacteria</taxon>
        <taxon>Bacillati</taxon>
        <taxon>Chloroflexota</taxon>
        <taxon>Anaerolineae</taxon>
        <taxon>Anaerolineales</taxon>
        <taxon>Anaerolineaceae</taxon>
        <taxon>Levilinea</taxon>
    </lineage>
</organism>
<accession>A0A0P6XTP6</accession>
<dbReference type="InterPro" id="IPR027417">
    <property type="entry name" value="P-loop_NTPase"/>
</dbReference>
<dbReference type="SUPFAM" id="SSF52540">
    <property type="entry name" value="P-loop containing nucleoside triphosphate hydrolases"/>
    <property type="match status" value="1"/>
</dbReference>
<evidence type="ECO:0000313" key="2">
    <source>
        <dbReference type="Proteomes" id="UP000050501"/>
    </source>
</evidence>